<dbReference type="InterPro" id="IPR035965">
    <property type="entry name" value="PAS-like_dom_sf"/>
</dbReference>
<dbReference type="Gene3D" id="3.30.450.20">
    <property type="entry name" value="PAS domain"/>
    <property type="match status" value="1"/>
</dbReference>
<keyword evidence="1" id="KW-0175">Coiled coil</keyword>
<feature type="domain" description="PAS fold-4" evidence="2">
    <location>
        <begin position="29"/>
        <end position="134"/>
    </location>
</feature>
<dbReference type="Proteomes" id="UP000176774">
    <property type="component" value="Unassembled WGS sequence"/>
</dbReference>
<feature type="coiled-coil region" evidence="1">
    <location>
        <begin position="132"/>
        <end position="198"/>
    </location>
</feature>
<evidence type="ECO:0000259" key="2">
    <source>
        <dbReference type="Pfam" id="PF08448"/>
    </source>
</evidence>
<evidence type="ECO:0000313" key="4">
    <source>
        <dbReference type="Proteomes" id="UP000176774"/>
    </source>
</evidence>
<sequence length="204" mass="23756">MENSNDKQDTLRVSKKEALHYMKTLVDVARESFLILDADLRVISANQTFYQKFQVRPEETENVSLYELGNGQWNIPELRKLLEEILPNKKIVKDYDVTHNFETIGKKTILLNARQIDSIQLIILAMEDITSRKELEEKLAEHAKGLETKITERTKNLLEKVKELEWANKSMVGRELKMMELKKEVEELKKQINKGNNNDTLSPS</sequence>
<dbReference type="AlphaFoldDB" id="A0A1G2ICZ6"/>
<evidence type="ECO:0000313" key="3">
    <source>
        <dbReference type="EMBL" id="OGZ72583.1"/>
    </source>
</evidence>
<protein>
    <recommendedName>
        <fullName evidence="2">PAS fold-4 domain-containing protein</fullName>
    </recommendedName>
</protein>
<evidence type="ECO:0000256" key="1">
    <source>
        <dbReference type="SAM" id="Coils"/>
    </source>
</evidence>
<comment type="caution">
    <text evidence="3">The sequence shown here is derived from an EMBL/GenBank/DDBJ whole genome shotgun (WGS) entry which is preliminary data.</text>
</comment>
<accession>A0A1G2ICZ6</accession>
<dbReference type="STRING" id="1802214.A2908_03520"/>
<reference evidence="3 4" key="1">
    <citation type="journal article" date="2016" name="Nat. Commun.">
        <title>Thousands of microbial genomes shed light on interconnected biogeochemical processes in an aquifer system.</title>
        <authorList>
            <person name="Anantharaman K."/>
            <person name="Brown C.T."/>
            <person name="Hug L.A."/>
            <person name="Sharon I."/>
            <person name="Castelle C.J."/>
            <person name="Probst A.J."/>
            <person name="Thomas B.C."/>
            <person name="Singh A."/>
            <person name="Wilkins M.J."/>
            <person name="Karaoz U."/>
            <person name="Brodie E.L."/>
            <person name="Williams K.H."/>
            <person name="Hubbard S.S."/>
            <person name="Banfield J.F."/>
        </authorList>
    </citation>
    <scope>NUCLEOTIDE SEQUENCE [LARGE SCALE GENOMIC DNA]</scope>
</reference>
<dbReference type="SUPFAM" id="SSF55785">
    <property type="entry name" value="PYP-like sensor domain (PAS domain)"/>
    <property type="match status" value="1"/>
</dbReference>
<proteinExistence type="predicted"/>
<organism evidence="3 4">
    <name type="scientific">Candidatus Staskawiczbacteria bacterium RIFCSPLOWO2_01_FULL_38_12b</name>
    <dbReference type="NCBI Taxonomy" id="1802214"/>
    <lineage>
        <taxon>Bacteria</taxon>
        <taxon>Candidatus Staskawicziibacteriota</taxon>
    </lineage>
</organism>
<dbReference type="InterPro" id="IPR013656">
    <property type="entry name" value="PAS_4"/>
</dbReference>
<gene>
    <name evidence="3" type="ORF">A2908_03520</name>
</gene>
<name>A0A1G2ICZ6_9BACT</name>
<dbReference type="Pfam" id="PF08448">
    <property type="entry name" value="PAS_4"/>
    <property type="match status" value="1"/>
</dbReference>
<dbReference type="EMBL" id="MHPA01000024">
    <property type="protein sequence ID" value="OGZ72583.1"/>
    <property type="molecule type" value="Genomic_DNA"/>
</dbReference>